<sequence>MDDDPDPNLVDALAADASLTCVVGAGGKKSTLYELAGRLERAVVTATVRIPIFDRQVAAVRVTEDPISLLERADAGEADGGTENDLEWPLGLVPAQEREDRYLGYDTDVVDRIAASSSVDHVLVKADGARTRLLKAPNEREPQLPETVDTVLAIASVDAVGRPLDSDAVHRPERVAAVTGREIGETIRPDDVATIVTSPDGGLKDVPPDATYVPVLNMVDDADDRAVAREIATQILERSADTDAAAHDRIPRVVLTSMIADEPLIDVLEAPSRASAGDE</sequence>
<keyword evidence="2" id="KW-1185">Reference proteome</keyword>
<dbReference type="AlphaFoldDB" id="D2RTP4"/>
<organism evidence="1 2">
    <name type="scientific">Haloterrigena turkmenica (strain ATCC 51198 / DSM 5511 / JCM 9101 / NCIMB 13204 / VKM B-1734 / 4k)</name>
    <name type="common">Halococcus turkmenicus</name>
    <dbReference type="NCBI Taxonomy" id="543526"/>
    <lineage>
        <taxon>Archaea</taxon>
        <taxon>Methanobacteriati</taxon>
        <taxon>Methanobacteriota</taxon>
        <taxon>Stenosarchaea group</taxon>
        <taxon>Halobacteria</taxon>
        <taxon>Halobacteriales</taxon>
        <taxon>Natrialbaceae</taxon>
        <taxon>Haloterrigena</taxon>
    </lineage>
</organism>
<dbReference type="OrthoDB" id="291404at2157"/>
<reference evidence="1 2" key="1">
    <citation type="journal article" date="2010" name="Stand. Genomic Sci.">
        <title>Complete genome sequence of Haloterrigena turkmenica type strain (4k).</title>
        <authorList>
            <person name="Saunders E."/>
            <person name="Tindall B.J."/>
            <person name="Fahnrich R."/>
            <person name="Lapidus A."/>
            <person name="Copeland A."/>
            <person name="Del Rio T.G."/>
            <person name="Lucas S."/>
            <person name="Chen F."/>
            <person name="Tice H."/>
            <person name="Cheng J.F."/>
            <person name="Han C."/>
            <person name="Detter J.C."/>
            <person name="Bruce D."/>
            <person name="Goodwin L."/>
            <person name="Chain P."/>
            <person name="Pitluck S."/>
            <person name="Pati A."/>
            <person name="Ivanova N."/>
            <person name="Mavromatis K."/>
            <person name="Chen A."/>
            <person name="Palaniappan K."/>
            <person name="Land M."/>
            <person name="Hauser L."/>
            <person name="Chang Y.J."/>
            <person name="Jeffries C.D."/>
            <person name="Brettin T."/>
            <person name="Rohde M."/>
            <person name="Goker M."/>
            <person name="Bristow J."/>
            <person name="Eisen J.A."/>
            <person name="Markowitz V."/>
            <person name="Hugenholtz P."/>
            <person name="Klenk H.P."/>
            <person name="Kyrpides N.C."/>
        </authorList>
    </citation>
    <scope>NUCLEOTIDE SEQUENCE [LARGE SCALE GENOMIC DNA]</scope>
    <source>
        <strain evidence="2">ATCC 51198 / DSM 5511 / JCM 9101 / NCIMB 13204 / VKM B-1734 / 4k</strain>
    </source>
</reference>
<protein>
    <submittedName>
        <fullName evidence="1">Anaerobic dehydrogenase cluster protein</fullName>
    </submittedName>
</protein>
<dbReference type="GeneID" id="8742712"/>
<name>D2RTP4_HALTV</name>
<dbReference type="eggNOG" id="arCOG06263">
    <property type="taxonomic scope" value="Archaea"/>
</dbReference>
<dbReference type="Pfam" id="PF19842">
    <property type="entry name" value="YqeC"/>
    <property type="match status" value="1"/>
</dbReference>
<dbReference type="HOGENOM" id="CLU_068045_0_0_2"/>
<dbReference type="NCBIfam" id="TIGR03172">
    <property type="entry name" value="selenium cofactor biosynthesis protein YqeC"/>
    <property type="match status" value="1"/>
</dbReference>
<evidence type="ECO:0000313" key="1">
    <source>
        <dbReference type="EMBL" id="ADB60995.1"/>
    </source>
</evidence>
<proteinExistence type="predicted"/>
<dbReference type="RefSeq" id="WP_012943284.1">
    <property type="nucleotide sequence ID" value="NC_013743.1"/>
</dbReference>
<dbReference type="Proteomes" id="UP000001903">
    <property type="component" value="Chromosome"/>
</dbReference>
<dbReference type="EMBL" id="CP001860">
    <property type="protein sequence ID" value="ADB60995.1"/>
    <property type="molecule type" value="Genomic_DNA"/>
</dbReference>
<dbReference type="InterPro" id="IPR017587">
    <property type="entry name" value="YqeC"/>
</dbReference>
<dbReference type="KEGG" id="htu:Htur_2112"/>
<accession>D2RTP4</accession>
<gene>
    <name evidence="1" type="ordered locus">Htur_2112</name>
</gene>
<evidence type="ECO:0000313" key="2">
    <source>
        <dbReference type="Proteomes" id="UP000001903"/>
    </source>
</evidence>
<dbReference type="STRING" id="543526.Htur_2112"/>